<dbReference type="GO" id="GO:0000908">
    <property type="term" value="F:taurine dioxygenase activity"/>
    <property type="evidence" value="ECO:0007669"/>
    <property type="project" value="TreeGrafter"/>
</dbReference>
<gene>
    <name evidence="7" type="ORF">METZ01_LOCUS248230</name>
</gene>
<evidence type="ECO:0000256" key="2">
    <source>
        <dbReference type="ARBA" id="ARBA00022723"/>
    </source>
</evidence>
<evidence type="ECO:0000256" key="4">
    <source>
        <dbReference type="ARBA" id="ARBA00023002"/>
    </source>
</evidence>
<dbReference type="Gene3D" id="3.60.130.10">
    <property type="entry name" value="Clavaminate synthase-like"/>
    <property type="match status" value="1"/>
</dbReference>
<dbReference type="SUPFAM" id="SSF51197">
    <property type="entry name" value="Clavaminate synthase-like"/>
    <property type="match status" value="1"/>
</dbReference>
<keyword evidence="5" id="KW-0408">Iron</keyword>
<name>A0A382I6Z8_9ZZZZ</name>
<evidence type="ECO:0000313" key="7">
    <source>
        <dbReference type="EMBL" id="SVB95376.1"/>
    </source>
</evidence>
<dbReference type="InterPro" id="IPR051323">
    <property type="entry name" value="AtsK-like"/>
</dbReference>
<dbReference type="EMBL" id="UINC01065568">
    <property type="protein sequence ID" value="SVB95376.1"/>
    <property type="molecule type" value="Genomic_DNA"/>
</dbReference>
<dbReference type="AlphaFoldDB" id="A0A382I6Z8"/>
<accession>A0A382I6Z8</accession>
<keyword evidence="3" id="KW-0223">Dioxygenase</keyword>
<reference evidence="7" key="1">
    <citation type="submission" date="2018-05" db="EMBL/GenBank/DDBJ databases">
        <authorList>
            <person name="Lanie J.A."/>
            <person name="Ng W.-L."/>
            <person name="Kazmierczak K.M."/>
            <person name="Andrzejewski T.M."/>
            <person name="Davidsen T.M."/>
            <person name="Wayne K.J."/>
            <person name="Tettelin H."/>
            <person name="Glass J.I."/>
            <person name="Rusch D."/>
            <person name="Podicherti R."/>
            <person name="Tsui H.-C.T."/>
            <person name="Winkler M.E."/>
        </authorList>
    </citation>
    <scope>NUCLEOTIDE SEQUENCE</scope>
</reference>
<dbReference type="PANTHER" id="PTHR30468:SF1">
    <property type="entry name" value="ALPHA-KETOGLUTARATE-DEPENDENT SULFONATE DIOXYGENASE"/>
    <property type="match status" value="1"/>
</dbReference>
<evidence type="ECO:0000256" key="5">
    <source>
        <dbReference type="ARBA" id="ARBA00023004"/>
    </source>
</evidence>
<keyword evidence="4" id="KW-0560">Oxidoreductase</keyword>
<dbReference type="PANTHER" id="PTHR30468">
    <property type="entry name" value="ALPHA-KETOGLUTARATE-DEPENDENT SULFONATE DIOXYGENASE"/>
    <property type="match status" value="1"/>
</dbReference>
<proteinExistence type="inferred from homology"/>
<dbReference type="Pfam" id="PF02668">
    <property type="entry name" value="TauD"/>
    <property type="match status" value="1"/>
</dbReference>
<dbReference type="GO" id="GO:0046872">
    <property type="term" value="F:metal ion binding"/>
    <property type="evidence" value="ECO:0007669"/>
    <property type="project" value="UniProtKB-KW"/>
</dbReference>
<dbReference type="InterPro" id="IPR042098">
    <property type="entry name" value="TauD-like_sf"/>
</dbReference>
<dbReference type="InterPro" id="IPR003819">
    <property type="entry name" value="TauD/TfdA-like"/>
</dbReference>
<organism evidence="7">
    <name type="scientific">marine metagenome</name>
    <dbReference type="NCBI Taxonomy" id="408172"/>
    <lineage>
        <taxon>unclassified sequences</taxon>
        <taxon>metagenomes</taxon>
        <taxon>ecological metagenomes</taxon>
    </lineage>
</organism>
<protein>
    <recommendedName>
        <fullName evidence="6">TauD/TfdA-like domain-containing protein</fullName>
    </recommendedName>
</protein>
<feature type="domain" description="TauD/TfdA-like" evidence="6">
    <location>
        <begin position="2"/>
        <end position="259"/>
    </location>
</feature>
<dbReference type="GO" id="GO:0005737">
    <property type="term" value="C:cytoplasm"/>
    <property type="evidence" value="ECO:0007669"/>
    <property type="project" value="TreeGrafter"/>
</dbReference>
<evidence type="ECO:0000259" key="6">
    <source>
        <dbReference type="Pfam" id="PF02668"/>
    </source>
</evidence>
<keyword evidence="2" id="KW-0479">Metal-binding</keyword>
<evidence type="ECO:0000256" key="3">
    <source>
        <dbReference type="ARBA" id="ARBA00022964"/>
    </source>
</evidence>
<evidence type="ECO:0000256" key="1">
    <source>
        <dbReference type="ARBA" id="ARBA00005896"/>
    </source>
</evidence>
<dbReference type="GO" id="GO:0006790">
    <property type="term" value="P:sulfur compound metabolic process"/>
    <property type="evidence" value="ECO:0007669"/>
    <property type="project" value="TreeGrafter"/>
</dbReference>
<sequence>MKIKPLTPHIGVEITGVDLGSPLDNQTMSAIHQSFLDWMVLVFRDQQLDREQHKAFGRRFGRLHTHPMNFRTTDDPELLMVKTTSDSAYTAGDGWHTDVTCDEYPPMGSMLYITEPPEIGGDTLYADMYLAYELLSDTMKGLLEGLVAVHDGAKPYVGRYKSTPPEGGYPRNEHPIIATHPETGKKVLYVNSGFTTHIKGLKPFESKALLDFLYAHIATTPKLTCRVDWQPNTLTFWDNRCTQHHAVWDYYPHSRYGERVSIIANERPH</sequence>
<comment type="similarity">
    <text evidence="1">Belongs to the TfdA dioxygenase family.</text>
</comment>